<dbReference type="eggNOG" id="COG0226">
    <property type="taxonomic scope" value="Bacteria"/>
</dbReference>
<organism evidence="3 4">
    <name type="scientific">Desulfomonile tiedjei (strain ATCC 49306 / DSM 6799 / DCB-1)</name>
    <dbReference type="NCBI Taxonomy" id="706587"/>
    <lineage>
        <taxon>Bacteria</taxon>
        <taxon>Pseudomonadati</taxon>
        <taxon>Thermodesulfobacteriota</taxon>
        <taxon>Desulfomonilia</taxon>
        <taxon>Desulfomonilales</taxon>
        <taxon>Desulfomonilaceae</taxon>
        <taxon>Desulfomonile</taxon>
    </lineage>
</organism>
<dbReference type="KEGG" id="dti:Desti_0468"/>
<sequence>MLKARGLTIRCLFLITFLTAPILSWGNDNAPLQIRGSKYMFFAMTDLARAYMQRNPDKSVVVDESDHEALKDLSDKKYDAIAMLGKLDEDAQEEAEDLGLRLVEQIVGWGAVTLVTHPKNPVTELTLEQVRRIFSGEYNNWNQVGGDDELITTMTRDESVSGTELFFSQSVLRGFPFAQKTVRVFDHDIVRKIWKQPGSVADSRYTEAIRGRINGFVKIIAIKNDENSPAVMPTPETIQSQAYPLAAPMTLYFNSSNYGDNSKRFVSFCSSRGLLNPMASRRDH</sequence>
<dbReference type="SUPFAM" id="SSF53850">
    <property type="entry name" value="Periplasmic binding protein-like II"/>
    <property type="match status" value="1"/>
</dbReference>
<accession>I4C0W2</accession>
<dbReference type="PANTHER" id="PTHR30570:SF1">
    <property type="entry name" value="PHOSPHATE-BINDING PROTEIN PSTS"/>
    <property type="match status" value="1"/>
</dbReference>
<dbReference type="STRING" id="706587.Desti_0468"/>
<gene>
    <name evidence="3" type="ordered locus">Desti_0468</name>
</gene>
<dbReference type="Proteomes" id="UP000006055">
    <property type="component" value="Chromosome"/>
</dbReference>
<dbReference type="PANTHER" id="PTHR30570">
    <property type="entry name" value="PERIPLASMIC PHOSPHATE BINDING COMPONENT OF PHOSPHATE ABC TRANSPORTER"/>
    <property type="match status" value="1"/>
</dbReference>
<evidence type="ECO:0000259" key="2">
    <source>
        <dbReference type="Pfam" id="PF12849"/>
    </source>
</evidence>
<name>I4C0W2_DESTA</name>
<dbReference type="EMBL" id="CP003360">
    <property type="protein sequence ID" value="AFM23203.1"/>
    <property type="molecule type" value="Genomic_DNA"/>
</dbReference>
<keyword evidence="1" id="KW-0732">Signal</keyword>
<proteinExistence type="predicted"/>
<evidence type="ECO:0000313" key="3">
    <source>
        <dbReference type="EMBL" id="AFM23203.1"/>
    </source>
</evidence>
<evidence type="ECO:0000256" key="1">
    <source>
        <dbReference type="ARBA" id="ARBA00022729"/>
    </source>
</evidence>
<dbReference type="OrthoDB" id="9783488at2"/>
<dbReference type="AlphaFoldDB" id="I4C0W2"/>
<dbReference type="HOGENOM" id="CLU_026228_5_1_7"/>
<keyword evidence="4" id="KW-1185">Reference proteome</keyword>
<reference evidence="4" key="1">
    <citation type="submission" date="2012-06" db="EMBL/GenBank/DDBJ databases">
        <title>Complete sequence of chromosome of Desulfomonile tiedjei DSM 6799.</title>
        <authorList>
            <person name="Lucas S."/>
            <person name="Copeland A."/>
            <person name="Lapidus A."/>
            <person name="Glavina del Rio T."/>
            <person name="Dalin E."/>
            <person name="Tice H."/>
            <person name="Bruce D."/>
            <person name="Goodwin L."/>
            <person name="Pitluck S."/>
            <person name="Peters L."/>
            <person name="Ovchinnikova G."/>
            <person name="Zeytun A."/>
            <person name="Lu M."/>
            <person name="Kyrpides N."/>
            <person name="Mavromatis K."/>
            <person name="Ivanova N."/>
            <person name="Brettin T."/>
            <person name="Detter J.C."/>
            <person name="Han C."/>
            <person name="Larimer F."/>
            <person name="Land M."/>
            <person name="Hauser L."/>
            <person name="Markowitz V."/>
            <person name="Cheng J.-F."/>
            <person name="Hugenholtz P."/>
            <person name="Woyke T."/>
            <person name="Wu D."/>
            <person name="Spring S."/>
            <person name="Schroeder M."/>
            <person name="Brambilla E."/>
            <person name="Klenk H.-P."/>
            <person name="Eisen J.A."/>
        </authorList>
    </citation>
    <scope>NUCLEOTIDE SEQUENCE [LARGE SCALE GENOMIC DNA]</scope>
    <source>
        <strain evidence="4">ATCC 49306 / DSM 6799 / DCB-1</strain>
    </source>
</reference>
<dbReference type="Gene3D" id="3.40.190.10">
    <property type="entry name" value="Periplasmic binding protein-like II"/>
    <property type="match status" value="2"/>
</dbReference>
<dbReference type="InterPro" id="IPR024370">
    <property type="entry name" value="PBP_domain"/>
</dbReference>
<dbReference type="RefSeq" id="WP_014808362.1">
    <property type="nucleotide sequence ID" value="NC_018025.1"/>
</dbReference>
<protein>
    <submittedName>
        <fullName evidence="3">ABC-type phosphate transport system, periplasmic component</fullName>
    </submittedName>
</protein>
<feature type="domain" description="PBP" evidence="2">
    <location>
        <begin position="31"/>
        <end position="269"/>
    </location>
</feature>
<dbReference type="InterPro" id="IPR050811">
    <property type="entry name" value="Phosphate_ABC_transporter"/>
</dbReference>
<dbReference type="Pfam" id="PF12849">
    <property type="entry name" value="PBP_like_2"/>
    <property type="match status" value="1"/>
</dbReference>
<evidence type="ECO:0000313" key="4">
    <source>
        <dbReference type="Proteomes" id="UP000006055"/>
    </source>
</evidence>